<evidence type="ECO:0000313" key="3">
    <source>
        <dbReference type="EMBL" id="KAF9448511.1"/>
    </source>
</evidence>
<keyword evidence="4" id="KW-1185">Reference proteome</keyword>
<feature type="transmembrane region" description="Helical" evidence="1">
    <location>
        <begin position="214"/>
        <end position="233"/>
    </location>
</feature>
<keyword evidence="1" id="KW-0812">Transmembrane</keyword>
<organism evidence="3 4">
    <name type="scientific">Macrolepiota fuliginosa MF-IS2</name>
    <dbReference type="NCBI Taxonomy" id="1400762"/>
    <lineage>
        <taxon>Eukaryota</taxon>
        <taxon>Fungi</taxon>
        <taxon>Dikarya</taxon>
        <taxon>Basidiomycota</taxon>
        <taxon>Agaricomycotina</taxon>
        <taxon>Agaricomycetes</taxon>
        <taxon>Agaricomycetidae</taxon>
        <taxon>Agaricales</taxon>
        <taxon>Agaricineae</taxon>
        <taxon>Agaricaceae</taxon>
        <taxon>Macrolepiota</taxon>
    </lineage>
</organism>
<dbReference type="Proteomes" id="UP000807342">
    <property type="component" value="Unassembled WGS sequence"/>
</dbReference>
<protein>
    <recommendedName>
        <fullName evidence="2">DUF6533 domain-containing protein</fullName>
    </recommendedName>
</protein>
<accession>A0A9P5XEW0</accession>
<reference evidence="3" key="1">
    <citation type="submission" date="2020-11" db="EMBL/GenBank/DDBJ databases">
        <authorList>
            <consortium name="DOE Joint Genome Institute"/>
            <person name="Ahrendt S."/>
            <person name="Riley R."/>
            <person name="Andreopoulos W."/>
            <person name="Labutti K."/>
            <person name="Pangilinan J."/>
            <person name="Ruiz-Duenas F.J."/>
            <person name="Barrasa J.M."/>
            <person name="Sanchez-Garcia M."/>
            <person name="Camarero S."/>
            <person name="Miyauchi S."/>
            <person name="Serrano A."/>
            <person name="Linde D."/>
            <person name="Babiker R."/>
            <person name="Drula E."/>
            <person name="Ayuso-Fernandez I."/>
            <person name="Pacheco R."/>
            <person name="Padilla G."/>
            <person name="Ferreira P."/>
            <person name="Barriuso J."/>
            <person name="Kellner H."/>
            <person name="Castanera R."/>
            <person name="Alfaro M."/>
            <person name="Ramirez L."/>
            <person name="Pisabarro A.G."/>
            <person name="Kuo A."/>
            <person name="Tritt A."/>
            <person name="Lipzen A."/>
            <person name="He G."/>
            <person name="Yan M."/>
            <person name="Ng V."/>
            <person name="Cullen D."/>
            <person name="Martin F."/>
            <person name="Rosso M.-N."/>
            <person name="Henrissat B."/>
            <person name="Hibbett D."/>
            <person name="Martinez A.T."/>
            <person name="Grigoriev I.V."/>
        </authorList>
    </citation>
    <scope>NUCLEOTIDE SEQUENCE</scope>
    <source>
        <strain evidence="3">MF-IS2</strain>
    </source>
</reference>
<keyword evidence="1" id="KW-1133">Transmembrane helix</keyword>
<dbReference type="AlphaFoldDB" id="A0A9P5XEW0"/>
<dbReference type="Pfam" id="PF20151">
    <property type="entry name" value="DUF6533"/>
    <property type="match status" value="1"/>
</dbReference>
<keyword evidence="1" id="KW-0472">Membrane</keyword>
<evidence type="ECO:0000259" key="2">
    <source>
        <dbReference type="Pfam" id="PF20151"/>
    </source>
</evidence>
<comment type="caution">
    <text evidence="3">The sequence shown here is derived from an EMBL/GenBank/DDBJ whole genome shotgun (WGS) entry which is preliminary data.</text>
</comment>
<feature type="transmembrane region" description="Helical" evidence="1">
    <location>
        <begin position="171"/>
        <end position="193"/>
    </location>
</feature>
<feature type="transmembrane region" description="Helical" evidence="1">
    <location>
        <begin position="124"/>
        <end position="145"/>
    </location>
</feature>
<name>A0A9P5XEW0_9AGAR</name>
<feature type="transmembrane region" description="Helical" evidence="1">
    <location>
        <begin position="92"/>
        <end position="112"/>
    </location>
</feature>
<evidence type="ECO:0000313" key="4">
    <source>
        <dbReference type="Proteomes" id="UP000807342"/>
    </source>
</evidence>
<dbReference type="EMBL" id="MU151158">
    <property type="protein sequence ID" value="KAF9448511.1"/>
    <property type="molecule type" value="Genomic_DNA"/>
</dbReference>
<sequence>MGKLSAAESLAQQLQSLARVEVALYTVAVVEYIHLLPNEIQFIWTKWDGRRSVVNFLYIMSRYSQFFDPAIIVYGMNVFITDKGFCHSFGIATLWLTMFGALCAEIAFFLRVCALWQDGRAAKFFLVLVMIGYTVLQLISCALATQSSDSHVSLIPSLCALTSSGPNDAKIAMQAVLGMLFFDIILMAMTITAKFKFQYRLGADSLAKKVYRDAVYYFVLNFFVAVASALIYYESPGLVKQLTGEFSSTATRILSCRVILRFRESNQSDMGPLTEVTEIQFGTNPHLRNGSEGSAMSLQVGKV</sequence>
<gene>
    <name evidence="3" type="ORF">P691DRAFT_759828</name>
</gene>
<evidence type="ECO:0000256" key="1">
    <source>
        <dbReference type="SAM" id="Phobius"/>
    </source>
</evidence>
<proteinExistence type="predicted"/>
<feature type="transmembrane region" description="Helical" evidence="1">
    <location>
        <begin position="56"/>
        <end position="80"/>
    </location>
</feature>
<dbReference type="OrthoDB" id="3100282at2759"/>
<dbReference type="InterPro" id="IPR045340">
    <property type="entry name" value="DUF6533"/>
</dbReference>
<feature type="domain" description="DUF6533" evidence="2">
    <location>
        <begin position="21"/>
        <end position="64"/>
    </location>
</feature>